<name>A0A0S4JIV1_BODSA</name>
<feature type="region of interest" description="Disordered" evidence="1">
    <location>
        <begin position="689"/>
        <end position="740"/>
    </location>
</feature>
<dbReference type="VEuPathDB" id="TriTrypDB:BSAL_32110"/>
<dbReference type="EMBL" id="CYKH01001926">
    <property type="protein sequence ID" value="CUG91442.1"/>
    <property type="molecule type" value="Genomic_DNA"/>
</dbReference>
<feature type="compositionally biased region" description="Basic residues" evidence="1">
    <location>
        <begin position="689"/>
        <end position="705"/>
    </location>
</feature>
<feature type="region of interest" description="Disordered" evidence="1">
    <location>
        <begin position="584"/>
        <end position="611"/>
    </location>
</feature>
<proteinExistence type="predicted"/>
<feature type="compositionally biased region" description="Low complexity" evidence="1">
    <location>
        <begin position="597"/>
        <end position="611"/>
    </location>
</feature>
<organism evidence="2 3">
    <name type="scientific">Bodo saltans</name>
    <name type="common">Flagellated protozoan</name>
    <dbReference type="NCBI Taxonomy" id="75058"/>
    <lineage>
        <taxon>Eukaryota</taxon>
        <taxon>Discoba</taxon>
        <taxon>Euglenozoa</taxon>
        <taxon>Kinetoplastea</taxon>
        <taxon>Metakinetoplastina</taxon>
        <taxon>Eubodonida</taxon>
        <taxon>Bodonidae</taxon>
        <taxon>Bodo</taxon>
    </lineage>
</organism>
<feature type="compositionally biased region" description="Low complexity" evidence="1">
    <location>
        <begin position="140"/>
        <end position="149"/>
    </location>
</feature>
<dbReference type="AlphaFoldDB" id="A0A0S4JIV1"/>
<accession>A0A0S4JIV1</accession>
<keyword evidence="3" id="KW-1185">Reference proteome</keyword>
<protein>
    <submittedName>
        <fullName evidence="2">Uncharacterized protein</fullName>
    </submittedName>
</protein>
<evidence type="ECO:0000313" key="3">
    <source>
        <dbReference type="Proteomes" id="UP000051952"/>
    </source>
</evidence>
<gene>
    <name evidence="2" type="ORF">BSAL_32110</name>
</gene>
<reference evidence="3" key="1">
    <citation type="submission" date="2015-09" db="EMBL/GenBank/DDBJ databases">
        <authorList>
            <consortium name="Pathogen Informatics"/>
        </authorList>
    </citation>
    <scope>NUCLEOTIDE SEQUENCE [LARGE SCALE GENOMIC DNA]</scope>
    <source>
        <strain evidence="3">Lake Konstanz</strain>
    </source>
</reference>
<evidence type="ECO:0000313" key="2">
    <source>
        <dbReference type="EMBL" id="CUG91442.1"/>
    </source>
</evidence>
<feature type="compositionally biased region" description="Polar residues" evidence="1">
    <location>
        <begin position="731"/>
        <end position="740"/>
    </location>
</feature>
<feature type="region of interest" description="Disordered" evidence="1">
    <location>
        <begin position="497"/>
        <end position="518"/>
    </location>
</feature>
<sequence length="1136" mass="124179">MPAVTGIDKSCSIRPPRCATGPRVVTTSRRAVAFDRSQVETGAFQINFNMVHCMEGSETVRVHPLMRDESGTSEGAEGQTSSSTFSPEKKAAPPKGPYAQQPSPGGRRTSTRSKDNKSPKKKPAKQSSLGAGGAEGQGNSFSSITPSSSTNVTDHEQIPFAVKTQLEVWLAAFKEEASHHRSKTICYETLLTRVREISVDEEQPTLFSLVTALILLTQFVPLLGPYGDLMQGTIAEIASAVYLLPSKGVGFTVALDAYAKKAFFDAYREVKQLFDMHQARAKRYKSLQRLEANVLQGSVDRWSWQCLNMAFRGWRTVIRFKRKQTERSAGYFNRWQLRTFVPRSIRGWARIAKVRLLLAVELDDGEDGQNSQLKQLYSLQQRYKAQRIVAEGELERLTLTEKKNALHLTSLRTRDIEVSDFVRESYEGRAVVAHHWAQVMHLLFGDVHDLAAAHAAASATTPQHQSFKAALEDMFLSISSVNPNERRRSTAVALLGNSAQGGEGGGASPAAPPSRHASMVGGTAARRMSVNLSDNAASLKKRANTRSHRLNMQQLISVILKFAPHLRDCVPRVSVPIATSSASNRVGQQRDSISSPGFTSSGLTASSSTAGATREDNAELVVLLLSRMFGLLGAASPQFPIRITDLIQHDQGTLKSTIQEVWWALCGGHCSLFLTETCLGPPKALSLPHYHHQQHQHGHHHHRRLSSSTTPPHQSPAARSIASPVPGANHSIGSSGTATSVESSFTAVPAHYGHHHYNTQTPPLQHLLDKSTTAPMLVYEQRHPFESAVLFPAHRPQGEDGVEAAWMVLDTQRGMDLLEPLQELRKVSDENWVRISQQGDARGVHQLAQELMAAFSLFFEQRPPPGMVQTTISSFVRPRDKKRIAAAFPAPHIIHNTMDLVEYVQEVAGITGFAMKSVLTWTLSSLDLSPMERLFVAASNEEVISAVHMNRDAMKSLMRQCSSMVTIPSASANGASSSSSVLPFSESSRTRLQQRGGGAPVAVKKLLVQREKFIAAMMSKMSAATLISKEQLDEAFTLTLQIRHGTYEQTGNTAAAGGGLRLPPIANPAHSAATGAPLVAFDNSSATTTVSEEELIHTDEQGFTVLLLFCAHFLDPDPFLPSAAKIGKFLEWVSKQ</sequence>
<feature type="compositionally biased region" description="Polar residues" evidence="1">
    <location>
        <begin position="584"/>
        <end position="596"/>
    </location>
</feature>
<evidence type="ECO:0000256" key="1">
    <source>
        <dbReference type="SAM" id="MobiDB-lite"/>
    </source>
</evidence>
<feature type="region of interest" description="Disordered" evidence="1">
    <location>
        <begin position="68"/>
        <end position="152"/>
    </location>
</feature>
<dbReference type="Proteomes" id="UP000051952">
    <property type="component" value="Unassembled WGS sequence"/>
</dbReference>